<evidence type="ECO:0000313" key="1">
    <source>
        <dbReference type="EMBL" id="ODQ69028.1"/>
    </source>
</evidence>
<sequence>MILSKGEPIEEPENDHGELNINETEPLATSRDISTISSISDLGFVIEAMWQVAICTYCKFVVDKALFIDHLKLKHGLDNPKRMPFCTLCANTLFDPILQFYGTEQQRTRWMSPTTRTTVHRFSTQLHFVRIIPITARK</sequence>
<gene>
    <name evidence="1" type="ORF">LIPSTDRAFT_203203</name>
</gene>
<reference evidence="1 2" key="1">
    <citation type="journal article" date="2016" name="Proc. Natl. Acad. Sci. U.S.A.">
        <title>Comparative genomics of biotechnologically important yeasts.</title>
        <authorList>
            <person name="Riley R."/>
            <person name="Haridas S."/>
            <person name="Wolfe K.H."/>
            <person name="Lopes M.R."/>
            <person name="Hittinger C.T."/>
            <person name="Goeker M."/>
            <person name="Salamov A.A."/>
            <person name="Wisecaver J.H."/>
            <person name="Long T.M."/>
            <person name="Calvey C.H."/>
            <person name="Aerts A.L."/>
            <person name="Barry K.W."/>
            <person name="Choi C."/>
            <person name="Clum A."/>
            <person name="Coughlan A.Y."/>
            <person name="Deshpande S."/>
            <person name="Douglass A.P."/>
            <person name="Hanson S.J."/>
            <person name="Klenk H.-P."/>
            <person name="LaButti K.M."/>
            <person name="Lapidus A."/>
            <person name="Lindquist E.A."/>
            <person name="Lipzen A.M."/>
            <person name="Meier-Kolthoff J.P."/>
            <person name="Ohm R.A."/>
            <person name="Otillar R.P."/>
            <person name="Pangilinan J.L."/>
            <person name="Peng Y."/>
            <person name="Rokas A."/>
            <person name="Rosa C.A."/>
            <person name="Scheuner C."/>
            <person name="Sibirny A.A."/>
            <person name="Slot J.C."/>
            <person name="Stielow J.B."/>
            <person name="Sun H."/>
            <person name="Kurtzman C.P."/>
            <person name="Blackwell M."/>
            <person name="Grigoriev I.V."/>
            <person name="Jeffries T.W."/>
        </authorList>
    </citation>
    <scope>NUCLEOTIDE SEQUENCE [LARGE SCALE GENOMIC DNA]</scope>
    <source>
        <strain evidence="1 2">NRRL Y-11557</strain>
    </source>
</reference>
<proteinExistence type="predicted"/>
<accession>A0A1E3PUS0</accession>
<name>A0A1E3PUS0_LIPST</name>
<dbReference type="AlphaFoldDB" id="A0A1E3PUS0"/>
<dbReference type="EMBL" id="KV454306">
    <property type="protein sequence ID" value="ODQ69028.1"/>
    <property type="molecule type" value="Genomic_DNA"/>
</dbReference>
<evidence type="ECO:0000313" key="2">
    <source>
        <dbReference type="Proteomes" id="UP000094385"/>
    </source>
</evidence>
<organism evidence="1 2">
    <name type="scientific">Lipomyces starkeyi NRRL Y-11557</name>
    <dbReference type="NCBI Taxonomy" id="675824"/>
    <lineage>
        <taxon>Eukaryota</taxon>
        <taxon>Fungi</taxon>
        <taxon>Dikarya</taxon>
        <taxon>Ascomycota</taxon>
        <taxon>Saccharomycotina</taxon>
        <taxon>Lipomycetes</taxon>
        <taxon>Lipomycetales</taxon>
        <taxon>Lipomycetaceae</taxon>
        <taxon>Lipomyces</taxon>
    </lineage>
</organism>
<protein>
    <submittedName>
        <fullName evidence="1">Uncharacterized protein</fullName>
    </submittedName>
</protein>
<dbReference type="Proteomes" id="UP000094385">
    <property type="component" value="Unassembled WGS sequence"/>
</dbReference>
<keyword evidence="2" id="KW-1185">Reference proteome</keyword>